<proteinExistence type="predicted"/>
<accession>A0A182NX25</accession>
<keyword evidence="2" id="KW-1185">Reference proteome</keyword>
<dbReference type="Proteomes" id="UP000075884">
    <property type="component" value="Unassembled WGS sequence"/>
</dbReference>
<sequence>MWPLTSERSNLRAFYPLERNRERVDSCAPLRKGVARSWKGCSQNSPLAFRQYR</sequence>
<evidence type="ECO:0000313" key="2">
    <source>
        <dbReference type="Proteomes" id="UP000075884"/>
    </source>
</evidence>
<protein>
    <submittedName>
        <fullName evidence="1">Uncharacterized protein</fullName>
    </submittedName>
</protein>
<organism evidence="1 2">
    <name type="scientific">Anopheles dirus</name>
    <dbReference type="NCBI Taxonomy" id="7168"/>
    <lineage>
        <taxon>Eukaryota</taxon>
        <taxon>Metazoa</taxon>
        <taxon>Ecdysozoa</taxon>
        <taxon>Arthropoda</taxon>
        <taxon>Hexapoda</taxon>
        <taxon>Insecta</taxon>
        <taxon>Pterygota</taxon>
        <taxon>Neoptera</taxon>
        <taxon>Endopterygota</taxon>
        <taxon>Diptera</taxon>
        <taxon>Nematocera</taxon>
        <taxon>Culicoidea</taxon>
        <taxon>Culicidae</taxon>
        <taxon>Anophelinae</taxon>
        <taxon>Anopheles</taxon>
    </lineage>
</organism>
<name>A0A182NX25_9DIPT</name>
<reference evidence="1" key="2">
    <citation type="submission" date="2020-05" db="UniProtKB">
        <authorList>
            <consortium name="EnsemblMetazoa"/>
        </authorList>
    </citation>
    <scope>IDENTIFICATION</scope>
    <source>
        <strain evidence="1">WRAIR2</strain>
    </source>
</reference>
<reference evidence="2" key="1">
    <citation type="submission" date="2013-03" db="EMBL/GenBank/DDBJ databases">
        <title>The Genome Sequence of Anopheles dirus WRAIR2.</title>
        <authorList>
            <consortium name="The Broad Institute Genomics Platform"/>
            <person name="Neafsey D.E."/>
            <person name="Walton C."/>
            <person name="Walker B."/>
            <person name="Young S.K."/>
            <person name="Zeng Q."/>
            <person name="Gargeya S."/>
            <person name="Fitzgerald M."/>
            <person name="Haas B."/>
            <person name="Abouelleil A."/>
            <person name="Allen A.W."/>
            <person name="Alvarado L."/>
            <person name="Arachchi H.M."/>
            <person name="Berlin A.M."/>
            <person name="Chapman S.B."/>
            <person name="Gainer-Dewar J."/>
            <person name="Goldberg J."/>
            <person name="Griggs A."/>
            <person name="Gujja S."/>
            <person name="Hansen M."/>
            <person name="Howarth C."/>
            <person name="Imamovic A."/>
            <person name="Ireland A."/>
            <person name="Larimer J."/>
            <person name="McCowan C."/>
            <person name="Murphy C."/>
            <person name="Pearson M."/>
            <person name="Poon T.W."/>
            <person name="Priest M."/>
            <person name="Roberts A."/>
            <person name="Saif S."/>
            <person name="Shea T."/>
            <person name="Sisk P."/>
            <person name="Sykes S."/>
            <person name="Wortman J."/>
            <person name="Nusbaum C."/>
            <person name="Birren B."/>
        </authorList>
    </citation>
    <scope>NUCLEOTIDE SEQUENCE [LARGE SCALE GENOMIC DNA]</scope>
    <source>
        <strain evidence="2">WRAIR2</strain>
    </source>
</reference>
<dbReference type="EnsemblMetazoa" id="ADIR014422-RA">
    <property type="protein sequence ID" value="ADIR014422-PA"/>
    <property type="gene ID" value="ADIR014422"/>
</dbReference>
<dbReference type="AlphaFoldDB" id="A0A182NX25"/>
<dbReference type="VEuPathDB" id="VectorBase:ADIR014422"/>
<evidence type="ECO:0000313" key="1">
    <source>
        <dbReference type="EnsemblMetazoa" id="ADIR014422-PA"/>
    </source>
</evidence>